<dbReference type="GO" id="GO:0005997">
    <property type="term" value="P:xylulose metabolic process"/>
    <property type="evidence" value="ECO:0007669"/>
    <property type="project" value="InterPro"/>
</dbReference>
<dbReference type="InterPro" id="IPR018484">
    <property type="entry name" value="FGGY_N"/>
</dbReference>
<feature type="domain" description="Carbohydrate kinase FGGY N-terminal" evidence="10">
    <location>
        <begin position="3"/>
        <end position="246"/>
    </location>
</feature>
<dbReference type="InterPro" id="IPR006000">
    <property type="entry name" value="Xylulokinase"/>
</dbReference>
<comment type="similarity">
    <text evidence="1 8">Belongs to the FGGY kinase family.</text>
</comment>
<evidence type="ECO:0000256" key="7">
    <source>
        <dbReference type="ARBA" id="ARBA00023277"/>
    </source>
</evidence>
<evidence type="ECO:0000259" key="10">
    <source>
        <dbReference type="Pfam" id="PF00370"/>
    </source>
</evidence>
<gene>
    <name evidence="9" type="primary">xylB</name>
    <name evidence="12" type="ORF">A4V09_22790</name>
</gene>
<name>A0A1C7IIX2_9FIRM</name>
<dbReference type="AlphaFoldDB" id="A0A1C7IIX2"/>
<dbReference type="GO" id="GO:0042732">
    <property type="term" value="P:D-xylose metabolic process"/>
    <property type="evidence" value="ECO:0007669"/>
    <property type="project" value="UniProtKB-KW"/>
</dbReference>
<keyword evidence="3 8" id="KW-0808">Transferase</keyword>
<organism evidence="12 13">
    <name type="scientific">Blautia pseudococcoides</name>
    <dbReference type="NCBI Taxonomy" id="1796616"/>
    <lineage>
        <taxon>Bacteria</taxon>
        <taxon>Bacillati</taxon>
        <taxon>Bacillota</taxon>
        <taxon>Clostridia</taxon>
        <taxon>Lachnospirales</taxon>
        <taxon>Lachnospiraceae</taxon>
        <taxon>Blautia</taxon>
    </lineage>
</organism>
<dbReference type="PIRSF" id="PIRSF000538">
    <property type="entry name" value="GlpK"/>
    <property type="match status" value="1"/>
</dbReference>
<dbReference type="SUPFAM" id="SSF53067">
    <property type="entry name" value="Actin-like ATPase domain"/>
    <property type="match status" value="2"/>
</dbReference>
<dbReference type="InterPro" id="IPR018483">
    <property type="entry name" value="Carb_kinase_FGGY_CS"/>
</dbReference>
<keyword evidence="2 9" id="KW-0859">Xylose metabolism</keyword>
<dbReference type="GO" id="GO:0005524">
    <property type="term" value="F:ATP binding"/>
    <property type="evidence" value="ECO:0007669"/>
    <property type="project" value="UniProtKB-KW"/>
</dbReference>
<feature type="domain" description="Carbohydrate kinase FGGY C-terminal" evidence="11">
    <location>
        <begin position="257"/>
        <end position="442"/>
    </location>
</feature>
<protein>
    <recommendedName>
        <fullName evidence="9">Xylulose kinase</fullName>
        <shortName evidence="9">Xylulokinase</shortName>
        <ecNumber evidence="9">2.7.1.17</ecNumber>
    </recommendedName>
</protein>
<dbReference type="STRING" id="1796616.A4V09_22790"/>
<dbReference type="EC" id="2.7.1.17" evidence="9"/>
<dbReference type="InterPro" id="IPR050406">
    <property type="entry name" value="FGGY_Carb_Kinase"/>
</dbReference>
<evidence type="ECO:0000256" key="5">
    <source>
        <dbReference type="ARBA" id="ARBA00022777"/>
    </source>
</evidence>
<keyword evidence="13" id="KW-1185">Reference proteome</keyword>
<dbReference type="Pfam" id="PF02782">
    <property type="entry name" value="FGGY_C"/>
    <property type="match status" value="1"/>
</dbReference>
<dbReference type="RefSeq" id="WP_065544412.1">
    <property type="nucleotide sequence ID" value="NZ_CP015405.2"/>
</dbReference>
<dbReference type="OrthoDB" id="9805576at2"/>
<evidence type="ECO:0000256" key="2">
    <source>
        <dbReference type="ARBA" id="ARBA00022629"/>
    </source>
</evidence>
<dbReference type="InterPro" id="IPR043129">
    <property type="entry name" value="ATPase_NBD"/>
</dbReference>
<keyword evidence="7 9" id="KW-0119">Carbohydrate metabolism</keyword>
<evidence type="ECO:0000256" key="8">
    <source>
        <dbReference type="RuleBase" id="RU003733"/>
    </source>
</evidence>
<dbReference type="PROSITE" id="PS00445">
    <property type="entry name" value="FGGY_KINASES_2"/>
    <property type="match status" value="1"/>
</dbReference>
<dbReference type="Pfam" id="PF00370">
    <property type="entry name" value="FGGY_N"/>
    <property type="match status" value="1"/>
</dbReference>
<evidence type="ECO:0000313" key="12">
    <source>
        <dbReference type="EMBL" id="ANU78329.1"/>
    </source>
</evidence>
<reference evidence="12" key="1">
    <citation type="submission" date="2017-04" db="EMBL/GenBank/DDBJ databases">
        <title>Complete Genome Sequences of Twelve Strains of a Stable Defined Moderately Diverse Mouse Microbiota 2 (sDMDMm2).</title>
        <authorList>
            <person name="Uchimura Y."/>
            <person name="Wyss M."/>
            <person name="Brugiroux S."/>
            <person name="Limenitakis J.P."/>
            <person name="Stecher B."/>
            <person name="McCoy K.D."/>
            <person name="Macpherson A.J."/>
        </authorList>
    </citation>
    <scope>NUCLEOTIDE SEQUENCE</scope>
    <source>
        <strain evidence="12">YL58</strain>
    </source>
</reference>
<sequence>MEYYCGIDLGTSSVKVMLLGADGAVLGTEAAGYDMIKKTPCEAEQDMEYLWQQTKECIRALLGKHPGAAADIRGISFSGQMHGMAAVDKNGKPVRNAVIWADQRSQDAIGHIWDTISGEEWNRITLNTPCTGFLVSSLLWMREHEPERYAKTAKVMLPKDYIRFCMCGEAATDVTDASSTGIFDVKKRQWAWELIDRLGLEREIFPVCGEAFERGGSVSASCSKETGIMEGTPLFLGGGDSMMQLAGNGIIKPGILSCNIGTASQVACALDKPVYDTRFRTNTFCHTGRGLWEIQGSSLTGGVALKWLRDNMLHMRDFEEMTNLAGTAPAGSDGLLFLPYLSGERCPCNDPNARGIYFGMSLYHSREHLIRSTMEGVIFGLKESLEIFQDMGIHFDRVIASGGGARGQLFREIQADVFEAEIHTAGEAEQACVGAAMTAAVGCGAFSSYEEACGVLLRPGTEVTVPDKERVKIYREGFARFMELYQRNKTLFS</sequence>
<dbReference type="NCBIfam" id="TIGR01312">
    <property type="entry name" value="XylB"/>
    <property type="match status" value="1"/>
</dbReference>
<evidence type="ECO:0000256" key="9">
    <source>
        <dbReference type="RuleBase" id="RU364073"/>
    </source>
</evidence>
<proteinExistence type="inferred from homology"/>
<evidence type="ECO:0000259" key="11">
    <source>
        <dbReference type="Pfam" id="PF02782"/>
    </source>
</evidence>
<evidence type="ECO:0000256" key="3">
    <source>
        <dbReference type="ARBA" id="ARBA00022679"/>
    </source>
</evidence>
<keyword evidence="4 9" id="KW-0547">Nucleotide-binding</keyword>
<dbReference type="InterPro" id="IPR000577">
    <property type="entry name" value="Carb_kinase_FGGY"/>
</dbReference>
<evidence type="ECO:0000256" key="6">
    <source>
        <dbReference type="ARBA" id="ARBA00022840"/>
    </source>
</evidence>
<dbReference type="InterPro" id="IPR018485">
    <property type="entry name" value="FGGY_C"/>
</dbReference>
<keyword evidence="5 8" id="KW-0418">Kinase</keyword>
<evidence type="ECO:0000313" key="13">
    <source>
        <dbReference type="Proteomes" id="UP000092574"/>
    </source>
</evidence>
<evidence type="ECO:0000256" key="1">
    <source>
        <dbReference type="ARBA" id="ARBA00009156"/>
    </source>
</evidence>
<comment type="catalytic activity">
    <reaction evidence="9">
        <text>D-xylulose + ATP = D-xylulose 5-phosphate + ADP + H(+)</text>
        <dbReference type="Rhea" id="RHEA:10964"/>
        <dbReference type="ChEBI" id="CHEBI:15378"/>
        <dbReference type="ChEBI" id="CHEBI:17140"/>
        <dbReference type="ChEBI" id="CHEBI:30616"/>
        <dbReference type="ChEBI" id="CHEBI:57737"/>
        <dbReference type="ChEBI" id="CHEBI:456216"/>
        <dbReference type="EC" id="2.7.1.17"/>
    </reaction>
</comment>
<dbReference type="Proteomes" id="UP000092574">
    <property type="component" value="Chromosome"/>
</dbReference>
<dbReference type="CDD" id="cd07808">
    <property type="entry name" value="ASKHA_NBD_FGGY_EcXK-like"/>
    <property type="match status" value="1"/>
</dbReference>
<dbReference type="PANTHER" id="PTHR43095:SF5">
    <property type="entry name" value="XYLULOSE KINASE"/>
    <property type="match status" value="1"/>
</dbReference>
<dbReference type="KEGG" id="byl:A4V09_22790"/>
<dbReference type="PANTHER" id="PTHR43095">
    <property type="entry name" value="SUGAR KINASE"/>
    <property type="match status" value="1"/>
</dbReference>
<keyword evidence="6 9" id="KW-0067">ATP-binding</keyword>
<evidence type="ECO:0000256" key="4">
    <source>
        <dbReference type="ARBA" id="ARBA00022741"/>
    </source>
</evidence>
<dbReference type="GO" id="GO:0004856">
    <property type="term" value="F:D-xylulokinase activity"/>
    <property type="evidence" value="ECO:0007669"/>
    <property type="project" value="UniProtKB-EC"/>
</dbReference>
<accession>A0A1C7IIX2</accession>
<dbReference type="Gene3D" id="3.30.420.40">
    <property type="match status" value="2"/>
</dbReference>
<dbReference type="EMBL" id="CP015405">
    <property type="protein sequence ID" value="ANU78329.1"/>
    <property type="molecule type" value="Genomic_DNA"/>
</dbReference>